<keyword evidence="3" id="KW-1185">Reference proteome</keyword>
<dbReference type="GO" id="GO:0016787">
    <property type="term" value="F:hydrolase activity"/>
    <property type="evidence" value="ECO:0007669"/>
    <property type="project" value="InterPro"/>
</dbReference>
<dbReference type="AlphaFoldDB" id="A0A844HLJ5"/>
<name>A0A844HLJ5_9RHOB</name>
<protein>
    <recommendedName>
        <fullName evidence="1">Cell wall hydrolase SleB domain-containing protein</fullName>
    </recommendedName>
</protein>
<accession>A0A844HLJ5</accession>
<comment type="caution">
    <text evidence="2">The sequence shown here is derived from an EMBL/GenBank/DDBJ whole genome shotgun (WGS) entry which is preliminary data.</text>
</comment>
<evidence type="ECO:0000313" key="2">
    <source>
        <dbReference type="EMBL" id="MTH61143.1"/>
    </source>
</evidence>
<evidence type="ECO:0000313" key="3">
    <source>
        <dbReference type="Proteomes" id="UP000449846"/>
    </source>
</evidence>
<reference evidence="2 3" key="1">
    <citation type="submission" date="2019-11" db="EMBL/GenBank/DDBJ databases">
        <authorList>
            <person name="Dong K."/>
        </authorList>
    </citation>
    <scope>NUCLEOTIDE SEQUENCE [LARGE SCALE GENOMIC DNA]</scope>
    <source>
        <strain evidence="2 3">NBRC 112902</strain>
    </source>
</reference>
<sequence>MLIMRPLEIVLSLFLTSGVDPAQYTPADALCLTRVVYHEARGESLKGQKAVAHVVLNRAEDDRYPDDVCAVTKQPAQFAPQVRRKPGRVDEPEAFKRAAKAALGAMAGETDPTHGATHFYAPKGGTRPGWARKMRVAAVVGGHKFLKGRR</sequence>
<organism evidence="2 3">
    <name type="scientific">Paracoccus litorisediminis</name>
    <dbReference type="NCBI Taxonomy" id="2006130"/>
    <lineage>
        <taxon>Bacteria</taxon>
        <taxon>Pseudomonadati</taxon>
        <taxon>Pseudomonadota</taxon>
        <taxon>Alphaproteobacteria</taxon>
        <taxon>Rhodobacterales</taxon>
        <taxon>Paracoccaceae</taxon>
        <taxon>Paracoccus</taxon>
    </lineage>
</organism>
<dbReference type="EMBL" id="WMIG01000013">
    <property type="protein sequence ID" value="MTH61143.1"/>
    <property type="molecule type" value="Genomic_DNA"/>
</dbReference>
<dbReference type="Proteomes" id="UP000449846">
    <property type="component" value="Unassembled WGS sequence"/>
</dbReference>
<dbReference type="Gene3D" id="1.10.10.2520">
    <property type="entry name" value="Cell wall hydrolase SleB, domain 1"/>
    <property type="match status" value="1"/>
</dbReference>
<dbReference type="OrthoDB" id="9785345at2"/>
<dbReference type="InterPro" id="IPR011105">
    <property type="entry name" value="Cell_wall_hydrolase_SleB"/>
</dbReference>
<feature type="domain" description="Cell wall hydrolase SleB" evidence="1">
    <location>
        <begin position="42"/>
        <end position="145"/>
    </location>
</feature>
<dbReference type="Pfam" id="PF07486">
    <property type="entry name" value="Hydrolase_2"/>
    <property type="match status" value="1"/>
</dbReference>
<dbReference type="Gene3D" id="6.20.240.60">
    <property type="match status" value="1"/>
</dbReference>
<evidence type="ECO:0000259" key="1">
    <source>
        <dbReference type="Pfam" id="PF07486"/>
    </source>
</evidence>
<dbReference type="InterPro" id="IPR042047">
    <property type="entry name" value="SleB_dom1"/>
</dbReference>
<proteinExistence type="predicted"/>
<gene>
    <name evidence="2" type="ORF">GL300_18190</name>
</gene>